<accession>A0A9W9CWY9</accession>
<name>A0A9W9CWY9_9PEZI</name>
<organism evidence="2 3">
    <name type="scientific">Gnomoniopsis smithogilvyi</name>
    <dbReference type="NCBI Taxonomy" id="1191159"/>
    <lineage>
        <taxon>Eukaryota</taxon>
        <taxon>Fungi</taxon>
        <taxon>Dikarya</taxon>
        <taxon>Ascomycota</taxon>
        <taxon>Pezizomycotina</taxon>
        <taxon>Sordariomycetes</taxon>
        <taxon>Sordariomycetidae</taxon>
        <taxon>Diaporthales</taxon>
        <taxon>Gnomoniaceae</taxon>
        <taxon>Gnomoniopsis</taxon>
    </lineage>
</organism>
<evidence type="ECO:0000313" key="3">
    <source>
        <dbReference type="Proteomes" id="UP001140453"/>
    </source>
</evidence>
<dbReference type="OrthoDB" id="47007at2759"/>
<reference evidence="2" key="1">
    <citation type="submission" date="2022-10" db="EMBL/GenBank/DDBJ databases">
        <title>Tapping the CABI collections for fungal endophytes: first genome assemblies for Collariella, Neodidymelliopsis, Ascochyta clinopodiicola, Didymella pomorum, Didymosphaeria variabile, Neocosmospora piperis and Neocucurbitaria cava.</title>
        <authorList>
            <person name="Hill R."/>
        </authorList>
    </citation>
    <scope>NUCLEOTIDE SEQUENCE</scope>
    <source>
        <strain evidence="2">IMI 355082</strain>
    </source>
</reference>
<evidence type="ECO:0000256" key="1">
    <source>
        <dbReference type="SAM" id="MobiDB-lite"/>
    </source>
</evidence>
<dbReference type="Proteomes" id="UP001140453">
    <property type="component" value="Unassembled WGS sequence"/>
</dbReference>
<evidence type="ECO:0000313" key="2">
    <source>
        <dbReference type="EMBL" id="KAJ4391638.1"/>
    </source>
</evidence>
<keyword evidence="3" id="KW-1185">Reference proteome</keyword>
<sequence length="361" mass="39849">MASSSLESTAPEDSDTDSKDYKVNVNTPVVVAWEGQHTKLDLHFQHDRLTSTAFLKLRATLVLKALSPAKSYLYLFVPPERIQSLTLDESPDPDSIPSNTSKALGSSFTCLRVSLSTTADLIGPRSVNLKPKNQAEGRVLDDLRSLVRSTAFSIFIPHHVLPKARLLCACYGINDRLLRSDPGQLDLACLYEGKGGMKATIGGSDNQSRIAPGNLPQPSGDSPPSYSESGPCPPAIAGPSVLPASKKRRLESSGPVELGDDLLAAMRKMIQEEVRIQVSHEVQKLETRLTDKLDRIVERHTKGWSEELEGTRQEFDDKIEDDFFGVRMKLEDYIKEELTEAEERIVQHLQNTASVHLEFGS</sequence>
<feature type="region of interest" description="Disordered" evidence="1">
    <location>
        <begin position="1"/>
        <end position="21"/>
    </location>
</feature>
<feature type="compositionally biased region" description="Polar residues" evidence="1">
    <location>
        <begin position="216"/>
        <end position="228"/>
    </location>
</feature>
<gene>
    <name evidence="2" type="ORF">N0V93_005257</name>
</gene>
<comment type="caution">
    <text evidence="2">The sequence shown here is derived from an EMBL/GenBank/DDBJ whole genome shotgun (WGS) entry which is preliminary data.</text>
</comment>
<dbReference type="AlphaFoldDB" id="A0A9W9CWY9"/>
<proteinExistence type="predicted"/>
<dbReference type="EMBL" id="JAPEVB010000003">
    <property type="protein sequence ID" value="KAJ4391638.1"/>
    <property type="molecule type" value="Genomic_DNA"/>
</dbReference>
<protein>
    <submittedName>
        <fullName evidence="2">Uncharacterized protein</fullName>
    </submittedName>
</protein>
<feature type="region of interest" description="Disordered" evidence="1">
    <location>
        <begin position="201"/>
        <end position="253"/>
    </location>
</feature>